<dbReference type="HOGENOM" id="CLU_028895_3_1_1"/>
<dbReference type="InterPro" id="IPR018608">
    <property type="entry name" value="Gti1/Pac2"/>
</dbReference>
<keyword evidence="2" id="KW-1185">Reference proteome</keyword>
<dbReference type="EMBL" id="KN834840">
    <property type="protein sequence ID" value="KIK52577.1"/>
    <property type="molecule type" value="Genomic_DNA"/>
</dbReference>
<accession>A0A0D0C437</accession>
<name>A0A0D0C437_9AGAR</name>
<gene>
    <name evidence="1" type="ORF">GYMLUDRAFT_179969</name>
</gene>
<sequence length="215" mass="24322">MITSNSCSLDVPYFHGYMETMMDALQLIYAARQGIIPCITRRLNHMERGVMIKSSAIFNFTYKQSGNSYCFNVDGLLWSRSRIVGNFLVYWQINEHASGQGRYTGAEARNVPIYCNSLELSSGYKRGLTTQSGGEQGTLEPNALIKKTVTITIEGSNFHLISYYSSEDICNGRLKRPLSHPDVMELYMPPSIFRLTKFRVPPKIEIGPDGKPHFM</sequence>
<evidence type="ECO:0000313" key="2">
    <source>
        <dbReference type="Proteomes" id="UP000053593"/>
    </source>
</evidence>
<organism evidence="1 2">
    <name type="scientific">Collybiopsis luxurians FD-317 M1</name>
    <dbReference type="NCBI Taxonomy" id="944289"/>
    <lineage>
        <taxon>Eukaryota</taxon>
        <taxon>Fungi</taxon>
        <taxon>Dikarya</taxon>
        <taxon>Basidiomycota</taxon>
        <taxon>Agaricomycotina</taxon>
        <taxon>Agaricomycetes</taxon>
        <taxon>Agaricomycetidae</taxon>
        <taxon>Agaricales</taxon>
        <taxon>Marasmiineae</taxon>
        <taxon>Omphalotaceae</taxon>
        <taxon>Collybiopsis</taxon>
        <taxon>Collybiopsis luxurians</taxon>
    </lineage>
</organism>
<protein>
    <submittedName>
        <fullName evidence="1">Uncharacterized protein</fullName>
    </submittedName>
</protein>
<reference evidence="1 2" key="1">
    <citation type="submission" date="2014-04" db="EMBL/GenBank/DDBJ databases">
        <title>Evolutionary Origins and Diversification of the Mycorrhizal Mutualists.</title>
        <authorList>
            <consortium name="DOE Joint Genome Institute"/>
            <consortium name="Mycorrhizal Genomics Consortium"/>
            <person name="Kohler A."/>
            <person name="Kuo A."/>
            <person name="Nagy L.G."/>
            <person name="Floudas D."/>
            <person name="Copeland A."/>
            <person name="Barry K.W."/>
            <person name="Cichocki N."/>
            <person name="Veneault-Fourrey C."/>
            <person name="LaButti K."/>
            <person name="Lindquist E.A."/>
            <person name="Lipzen A."/>
            <person name="Lundell T."/>
            <person name="Morin E."/>
            <person name="Murat C."/>
            <person name="Riley R."/>
            <person name="Ohm R."/>
            <person name="Sun H."/>
            <person name="Tunlid A."/>
            <person name="Henrissat B."/>
            <person name="Grigoriev I.V."/>
            <person name="Hibbett D.S."/>
            <person name="Martin F."/>
        </authorList>
    </citation>
    <scope>NUCLEOTIDE SEQUENCE [LARGE SCALE GENOMIC DNA]</scope>
    <source>
        <strain evidence="1 2">FD-317 M1</strain>
    </source>
</reference>
<dbReference type="PANTHER" id="PTHR28027:SF2">
    <property type="entry name" value="TRANSCRIPTIONAL REGULATOR MIT1"/>
    <property type="match status" value="1"/>
</dbReference>
<dbReference type="OrthoDB" id="5572844at2759"/>
<proteinExistence type="predicted"/>
<dbReference type="PANTHER" id="PTHR28027">
    <property type="entry name" value="TRANSCRIPTIONAL REGULATOR MIT1"/>
    <property type="match status" value="1"/>
</dbReference>
<dbReference type="AlphaFoldDB" id="A0A0D0C437"/>
<evidence type="ECO:0000313" key="1">
    <source>
        <dbReference type="EMBL" id="KIK52577.1"/>
    </source>
</evidence>
<dbReference type="GO" id="GO:0003677">
    <property type="term" value="F:DNA binding"/>
    <property type="evidence" value="ECO:0007669"/>
    <property type="project" value="TreeGrafter"/>
</dbReference>
<dbReference type="Pfam" id="PF09729">
    <property type="entry name" value="Gti1_Pac2"/>
    <property type="match status" value="1"/>
</dbReference>
<dbReference type="Proteomes" id="UP000053593">
    <property type="component" value="Unassembled WGS sequence"/>
</dbReference>